<evidence type="ECO:0000313" key="2">
    <source>
        <dbReference type="EMBL" id="KAG0140809.1"/>
    </source>
</evidence>
<reference evidence="2" key="1">
    <citation type="submission" date="2013-11" db="EMBL/GenBank/DDBJ databases">
        <title>Genome sequence of the fusiform rust pathogen reveals effectors for host alternation and coevolution with pine.</title>
        <authorList>
            <consortium name="DOE Joint Genome Institute"/>
            <person name="Smith K."/>
            <person name="Pendleton A."/>
            <person name="Kubisiak T."/>
            <person name="Anderson C."/>
            <person name="Salamov A."/>
            <person name="Aerts A."/>
            <person name="Riley R."/>
            <person name="Clum A."/>
            <person name="Lindquist E."/>
            <person name="Ence D."/>
            <person name="Campbell M."/>
            <person name="Kronenberg Z."/>
            <person name="Feau N."/>
            <person name="Dhillon B."/>
            <person name="Hamelin R."/>
            <person name="Burleigh J."/>
            <person name="Smith J."/>
            <person name="Yandell M."/>
            <person name="Nelson C."/>
            <person name="Grigoriev I."/>
            <person name="Davis J."/>
        </authorList>
    </citation>
    <scope>NUCLEOTIDE SEQUENCE</scope>
    <source>
        <strain evidence="2">G11</strain>
    </source>
</reference>
<dbReference type="AlphaFoldDB" id="A0A9P6NAS6"/>
<dbReference type="InterPro" id="IPR006995">
    <property type="entry name" value="ATP_synth_F0_jsu"/>
</dbReference>
<accession>A0A9P6NAS6</accession>
<feature type="region of interest" description="Disordered" evidence="1">
    <location>
        <begin position="42"/>
        <end position="61"/>
    </location>
</feature>
<evidence type="ECO:0000313" key="3">
    <source>
        <dbReference type="Proteomes" id="UP000886653"/>
    </source>
</evidence>
<evidence type="ECO:0000256" key="1">
    <source>
        <dbReference type="SAM" id="MobiDB-lite"/>
    </source>
</evidence>
<protein>
    <submittedName>
        <fullName evidence="2">Uncharacterized protein</fullName>
    </submittedName>
</protein>
<dbReference type="Proteomes" id="UP000886653">
    <property type="component" value="Unassembled WGS sequence"/>
</dbReference>
<proteinExistence type="predicted"/>
<dbReference type="Pfam" id="PF04911">
    <property type="entry name" value="ATP-synt_J"/>
    <property type="match status" value="1"/>
</dbReference>
<dbReference type="EMBL" id="MU167418">
    <property type="protein sequence ID" value="KAG0140809.1"/>
    <property type="molecule type" value="Genomic_DNA"/>
</dbReference>
<gene>
    <name evidence="2" type="ORF">CROQUDRAFT_664664</name>
</gene>
<dbReference type="OrthoDB" id="5520611at2759"/>
<keyword evidence="3" id="KW-1185">Reference proteome</keyword>
<dbReference type="PANTHER" id="PTHR28060">
    <property type="entry name" value="ATP SYNTHASE SUBUNIT J, MITOCHONDRIAL"/>
    <property type="match status" value="1"/>
</dbReference>
<comment type="caution">
    <text evidence="2">The sequence shown here is derived from an EMBL/GenBank/DDBJ whole genome shotgun (WGS) entry which is preliminary data.</text>
</comment>
<name>A0A9P6NAS6_9BASI</name>
<sequence length="61" mass="6940">MSFFGLRAWPTPVWKPMSHFIIGGAATFYLINKIQNSMLASPTYAKDPRNPFAARKLSEEH</sequence>
<dbReference type="GO" id="GO:0046933">
    <property type="term" value="F:proton-transporting ATP synthase activity, rotational mechanism"/>
    <property type="evidence" value="ECO:0007669"/>
    <property type="project" value="TreeGrafter"/>
</dbReference>
<organism evidence="2 3">
    <name type="scientific">Cronartium quercuum f. sp. fusiforme G11</name>
    <dbReference type="NCBI Taxonomy" id="708437"/>
    <lineage>
        <taxon>Eukaryota</taxon>
        <taxon>Fungi</taxon>
        <taxon>Dikarya</taxon>
        <taxon>Basidiomycota</taxon>
        <taxon>Pucciniomycotina</taxon>
        <taxon>Pucciniomycetes</taxon>
        <taxon>Pucciniales</taxon>
        <taxon>Coleosporiaceae</taxon>
        <taxon>Cronartium</taxon>
    </lineage>
</organism>
<dbReference type="GO" id="GO:0045259">
    <property type="term" value="C:proton-transporting ATP synthase complex"/>
    <property type="evidence" value="ECO:0007669"/>
    <property type="project" value="InterPro"/>
</dbReference>
<dbReference type="PANTHER" id="PTHR28060:SF1">
    <property type="entry name" value="ATP SYNTHASE SUBUNIT J, MITOCHONDRIAL"/>
    <property type="match status" value="1"/>
</dbReference>